<feature type="compositionally biased region" description="Polar residues" evidence="1">
    <location>
        <begin position="185"/>
        <end position="194"/>
    </location>
</feature>
<name>A0A319CY19_9EURO</name>
<reference evidence="2 3" key="1">
    <citation type="submission" date="2018-02" db="EMBL/GenBank/DDBJ databases">
        <title>The genomes of Aspergillus section Nigri reveals drivers in fungal speciation.</title>
        <authorList>
            <consortium name="DOE Joint Genome Institute"/>
            <person name="Vesth T.C."/>
            <person name="Nybo J."/>
            <person name="Theobald S."/>
            <person name="Brandl J."/>
            <person name="Frisvad J.C."/>
            <person name="Nielsen K.F."/>
            <person name="Lyhne E.K."/>
            <person name="Kogle M.E."/>
            <person name="Kuo A."/>
            <person name="Riley R."/>
            <person name="Clum A."/>
            <person name="Nolan M."/>
            <person name="Lipzen A."/>
            <person name="Salamov A."/>
            <person name="Henrissat B."/>
            <person name="Wiebenga A."/>
            <person name="De vries R.P."/>
            <person name="Grigoriev I.V."/>
            <person name="Mortensen U.H."/>
            <person name="Andersen M.R."/>
            <person name="Baker S.E."/>
        </authorList>
    </citation>
    <scope>NUCLEOTIDE SEQUENCE [LARGE SCALE GENOMIC DNA]</scope>
    <source>
        <strain evidence="2 3">CBS 707.79</strain>
    </source>
</reference>
<organism evidence="2 3">
    <name type="scientific">Aspergillus ellipticus CBS 707.79</name>
    <dbReference type="NCBI Taxonomy" id="1448320"/>
    <lineage>
        <taxon>Eukaryota</taxon>
        <taxon>Fungi</taxon>
        <taxon>Dikarya</taxon>
        <taxon>Ascomycota</taxon>
        <taxon>Pezizomycotina</taxon>
        <taxon>Eurotiomycetes</taxon>
        <taxon>Eurotiomycetidae</taxon>
        <taxon>Eurotiales</taxon>
        <taxon>Aspergillaceae</taxon>
        <taxon>Aspergillus</taxon>
        <taxon>Aspergillus subgen. Circumdati</taxon>
    </lineage>
</organism>
<evidence type="ECO:0000256" key="1">
    <source>
        <dbReference type="SAM" id="MobiDB-lite"/>
    </source>
</evidence>
<accession>A0A319CY19</accession>
<dbReference type="AlphaFoldDB" id="A0A319CY19"/>
<proteinExistence type="predicted"/>
<dbReference type="Proteomes" id="UP000247810">
    <property type="component" value="Unassembled WGS sequence"/>
</dbReference>
<feature type="region of interest" description="Disordered" evidence="1">
    <location>
        <begin position="104"/>
        <end position="194"/>
    </location>
</feature>
<dbReference type="VEuPathDB" id="FungiDB:BO71DRAFT_434172"/>
<feature type="region of interest" description="Disordered" evidence="1">
    <location>
        <begin position="40"/>
        <end position="67"/>
    </location>
</feature>
<sequence length="194" mass="20242">MGIHVGAVYNARRYPSTGAGNALQQTAGGVGAQVSLAETRRAPPQTLNGRTSNERAGGSGPGPAMRRVKRSCRISRRGVDASLQWGWATTQRLGLDEAGVGRRGVRRSAEPVTRAKRGWGGRQAQARTGEEGGGRMEGWQVGAGAQRAAPGGSGRGSGEDLARIWRRTTENGQSSRCEEGRHQAGSGSSLGAPQ</sequence>
<evidence type="ECO:0000313" key="2">
    <source>
        <dbReference type="EMBL" id="PYH90116.1"/>
    </source>
</evidence>
<evidence type="ECO:0000313" key="3">
    <source>
        <dbReference type="Proteomes" id="UP000247810"/>
    </source>
</evidence>
<keyword evidence="3" id="KW-1185">Reference proteome</keyword>
<gene>
    <name evidence="2" type="ORF">BO71DRAFT_434172</name>
</gene>
<protein>
    <submittedName>
        <fullName evidence="2">Uncharacterized protein</fullName>
    </submittedName>
</protein>
<dbReference type="EMBL" id="KZ825997">
    <property type="protein sequence ID" value="PYH90116.1"/>
    <property type="molecule type" value="Genomic_DNA"/>
</dbReference>
<feature type="compositionally biased region" description="Basic and acidic residues" evidence="1">
    <location>
        <begin position="157"/>
        <end position="169"/>
    </location>
</feature>